<dbReference type="CDD" id="cd07340">
    <property type="entry name" value="M48B_Htpx_like"/>
    <property type="match status" value="1"/>
</dbReference>
<feature type="domain" description="Peptidase M48" evidence="13">
    <location>
        <begin position="99"/>
        <end position="330"/>
    </location>
</feature>
<sequence>MLPAFGLYSHIRNNRIRSGLLLAGLFLLVYVLTYAAALVVEAMAYEDTLDGYLRGAFGGFLVAFPWVTLGTAVWLFIGWKFHQGMIALVTGSHAVTREEEPKLYNLLENLCISRGLPMPRLSIMETDALNAFATGLNEKQYAITVTRGLKEALSDAEMEAVLAHELTHIRNGDVRLMVIAVIIAGVVSFFGELLFRGLTRMSWGSPPGGSTRPSSSSTSSSSGDRKGGGGAAAIAILIAVALIVLSWILSIVIRFALSRSREYLADAGAVELTKNPDAMIGALLKISGRGELAGVPSGIMEMCVDNPRSGFSDLFATHPSIDDRIDALVRYAGGRRPEQVETVPHIARRGDADPSSSGAAPPHGPWG</sequence>
<dbReference type="Proteomes" id="UP000588017">
    <property type="component" value="Unassembled WGS sequence"/>
</dbReference>
<feature type="region of interest" description="Disordered" evidence="11">
    <location>
        <begin position="205"/>
        <end position="225"/>
    </location>
</feature>
<keyword evidence="1" id="KW-1003">Cell membrane</keyword>
<keyword evidence="8 10" id="KW-0482">Metalloprotease</keyword>
<evidence type="ECO:0000256" key="7">
    <source>
        <dbReference type="ARBA" id="ARBA00022989"/>
    </source>
</evidence>
<feature type="region of interest" description="Disordered" evidence="11">
    <location>
        <begin position="340"/>
        <end position="367"/>
    </location>
</feature>
<feature type="transmembrane region" description="Helical" evidence="12">
    <location>
        <begin position="231"/>
        <end position="253"/>
    </location>
</feature>
<keyword evidence="3 12" id="KW-0812">Transmembrane</keyword>
<evidence type="ECO:0000256" key="8">
    <source>
        <dbReference type="ARBA" id="ARBA00023049"/>
    </source>
</evidence>
<dbReference type="GO" id="GO:0046872">
    <property type="term" value="F:metal ion binding"/>
    <property type="evidence" value="ECO:0007669"/>
    <property type="project" value="UniProtKB-KW"/>
</dbReference>
<comment type="similarity">
    <text evidence="10">Belongs to the peptidase M48 family.</text>
</comment>
<evidence type="ECO:0000313" key="14">
    <source>
        <dbReference type="EMBL" id="MBB6167537.1"/>
    </source>
</evidence>
<keyword evidence="15" id="KW-1185">Reference proteome</keyword>
<dbReference type="EMBL" id="JACHEH010000002">
    <property type="protein sequence ID" value="MBB6167537.1"/>
    <property type="molecule type" value="Genomic_DNA"/>
</dbReference>
<evidence type="ECO:0000256" key="9">
    <source>
        <dbReference type="ARBA" id="ARBA00023136"/>
    </source>
</evidence>
<dbReference type="GO" id="GO:0004222">
    <property type="term" value="F:metalloendopeptidase activity"/>
    <property type="evidence" value="ECO:0007669"/>
    <property type="project" value="InterPro"/>
</dbReference>
<evidence type="ECO:0000256" key="3">
    <source>
        <dbReference type="ARBA" id="ARBA00022692"/>
    </source>
</evidence>
<keyword evidence="4" id="KW-0479">Metal-binding</keyword>
<name>A0A841K4U6_9HYPH</name>
<dbReference type="PANTHER" id="PTHR43221">
    <property type="entry name" value="PROTEASE HTPX"/>
    <property type="match status" value="1"/>
</dbReference>
<feature type="transmembrane region" description="Helical" evidence="12">
    <location>
        <begin position="52"/>
        <end position="77"/>
    </location>
</feature>
<dbReference type="InterPro" id="IPR050083">
    <property type="entry name" value="HtpX_protease"/>
</dbReference>
<evidence type="ECO:0000313" key="15">
    <source>
        <dbReference type="Proteomes" id="UP000588017"/>
    </source>
</evidence>
<keyword evidence="14" id="KW-0346">Stress response</keyword>
<evidence type="ECO:0000256" key="1">
    <source>
        <dbReference type="ARBA" id="ARBA00022475"/>
    </source>
</evidence>
<evidence type="ECO:0000256" key="6">
    <source>
        <dbReference type="ARBA" id="ARBA00022833"/>
    </source>
</evidence>
<keyword evidence="6 10" id="KW-0862">Zinc</keyword>
<dbReference type="InterPro" id="IPR001915">
    <property type="entry name" value="Peptidase_M48"/>
</dbReference>
<dbReference type="Gene3D" id="3.30.2010.10">
    <property type="entry name" value="Metalloproteases ('zincins'), catalytic domain"/>
    <property type="match status" value="1"/>
</dbReference>
<comment type="cofactor">
    <cofactor evidence="10">
        <name>Zn(2+)</name>
        <dbReference type="ChEBI" id="CHEBI:29105"/>
    </cofactor>
    <text evidence="10">Binds 1 zinc ion per subunit.</text>
</comment>
<keyword evidence="7 12" id="KW-1133">Transmembrane helix</keyword>
<comment type="caution">
    <text evidence="14">The sequence shown here is derived from an EMBL/GenBank/DDBJ whole genome shotgun (WGS) entry which is preliminary data.</text>
</comment>
<protein>
    <submittedName>
        <fullName evidence="14">Heat shock protein HtpX</fullName>
        <ecNumber evidence="14">3.4.24.-</ecNumber>
    </submittedName>
</protein>
<feature type="transmembrane region" description="Helical" evidence="12">
    <location>
        <begin position="176"/>
        <end position="195"/>
    </location>
</feature>
<evidence type="ECO:0000256" key="5">
    <source>
        <dbReference type="ARBA" id="ARBA00022801"/>
    </source>
</evidence>
<dbReference type="GO" id="GO:0006508">
    <property type="term" value="P:proteolysis"/>
    <property type="evidence" value="ECO:0007669"/>
    <property type="project" value="UniProtKB-KW"/>
</dbReference>
<evidence type="ECO:0000256" key="2">
    <source>
        <dbReference type="ARBA" id="ARBA00022670"/>
    </source>
</evidence>
<keyword evidence="2 10" id="KW-0645">Protease</keyword>
<proteinExistence type="inferred from homology"/>
<gene>
    <name evidence="14" type="ORF">HNQ73_001155</name>
</gene>
<evidence type="ECO:0000256" key="4">
    <source>
        <dbReference type="ARBA" id="ARBA00022723"/>
    </source>
</evidence>
<reference evidence="14 15" key="1">
    <citation type="submission" date="2020-08" db="EMBL/GenBank/DDBJ databases">
        <title>Genomic Encyclopedia of Type Strains, Phase IV (KMG-IV): sequencing the most valuable type-strain genomes for metagenomic binning, comparative biology and taxonomic classification.</title>
        <authorList>
            <person name="Goeker M."/>
        </authorList>
    </citation>
    <scope>NUCLEOTIDE SEQUENCE [LARGE SCALE GENOMIC DNA]</scope>
    <source>
        <strain evidence="14 15">DSM 101465</strain>
    </source>
</reference>
<evidence type="ECO:0000256" key="10">
    <source>
        <dbReference type="RuleBase" id="RU003983"/>
    </source>
</evidence>
<accession>A0A841K4U6</accession>
<keyword evidence="5 10" id="KW-0378">Hydrolase</keyword>
<keyword evidence="9 12" id="KW-0472">Membrane</keyword>
<feature type="transmembrane region" description="Helical" evidence="12">
    <location>
        <begin position="20"/>
        <end position="40"/>
    </location>
</feature>
<evidence type="ECO:0000256" key="12">
    <source>
        <dbReference type="SAM" id="Phobius"/>
    </source>
</evidence>
<evidence type="ECO:0000259" key="13">
    <source>
        <dbReference type="Pfam" id="PF01435"/>
    </source>
</evidence>
<dbReference type="AlphaFoldDB" id="A0A841K4U6"/>
<evidence type="ECO:0000256" key="11">
    <source>
        <dbReference type="SAM" id="MobiDB-lite"/>
    </source>
</evidence>
<dbReference type="EC" id="3.4.24.-" evidence="14"/>
<dbReference type="PANTHER" id="PTHR43221:SF2">
    <property type="entry name" value="PROTEASE HTPX HOMOLOG"/>
    <property type="match status" value="1"/>
</dbReference>
<feature type="compositionally biased region" description="Low complexity" evidence="11">
    <location>
        <begin position="205"/>
        <end position="222"/>
    </location>
</feature>
<organism evidence="14 15">
    <name type="scientific">Chelatococcus composti</name>
    <dbReference type="NCBI Taxonomy" id="1743235"/>
    <lineage>
        <taxon>Bacteria</taxon>
        <taxon>Pseudomonadati</taxon>
        <taxon>Pseudomonadota</taxon>
        <taxon>Alphaproteobacteria</taxon>
        <taxon>Hyphomicrobiales</taxon>
        <taxon>Chelatococcaceae</taxon>
        <taxon>Chelatococcus</taxon>
    </lineage>
</organism>
<dbReference type="Pfam" id="PF01435">
    <property type="entry name" value="Peptidase_M48"/>
    <property type="match status" value="1"/>
</dbReference>